<evidence type="ECO:0000259" key="5">
    <source>
        <dbReference type="PROSITE" id="PS52019"/>
    </source>
</evidence>
<dbReference type="HOGENOM" id="CLU_032779_0_0_1"/>
<evidence type="ECO:0000313" key="6">
    <source>
        <dbReference type="EnsemblProtists" id="EOD30378"/>
    </source>
</evidence>
<accession>A0A0D3K3P3</accession>
<dbReference type="Proteomes" id="UP000013827">
    <property type="component" value="Unassembled WGS sequence"/>
</dbReference>
<sequence>AAPVSIGTSSPPPLAYARRRYAWREAPHPLLQQREADADGRQADAFSSPASGPLLALVADHVVRGRVVFPAAAYLEMARAACVALSGGGGGGASLRRVFFLQPLVLDGGLSEARVRVGVYKEQFEVTSEGGGDASTAHCAGGASAASGHLPGLSLAAARASCGEAVDAASLYSLLRSVGLEYGPRYRTLEVAAVSSAGAAVGRLCRRSRKEGTRVHPADLDGSLHLSSLLALTAEGETRLPFSVGEAALADASGTAWPVAEREGGGAVGVVVASGAASAGVRLAGFESRVLKASLDASAQRVRHLYVTEWEGSETPVTATASVLVLGSRRGERGFDEASPSPAGNTERFGGLSFAAPAAAGRAASSPLTTLEAALSLLRERLASTSSPRLVLLTAGAHAHGASAAPGSHHAGSLGLARTARAEGASDLHQVDLAPASAAHAFAVASALPLDEPDLLLRKGLLLAPRLQPCTQPPSAETDAPTLGSHLLTGGLGGLGLVTARWLAESGTGRLILASRSGAVAPGGVADRLPPRCTVLAANVRSRPAVQRGAPSVLPGERKWRCGPAHWRVAPGGRADELPLASQTGANLQPV</sequence>
<dbReference type="InterPro" id="IPR049552">
    <property type="entry name" value="PKS_DH_N"/>
</dbReference>
<dbReference type="PaxDb" id="2903-EOD30378"/>
<feature type="compositionally biased region" description="Polar residues" evidence="4">
    <location>
        <begin position="581"/>
        <end position="591"/>
    </location>
</feature>
<feature type="domain" description="PKS/mFAS DH" evidence="5">
    <location>
        <begin position="28"/>
        <end position="297"/>
    </location>
</feature>
<keyword evidence="2" id="KW-0597">Phosphoprotein</keyword>
<evidence type="ECO:0000256" key="4">
    <source>
        <dbReference type="SAM" id="MobiDB-lite"/>
    </source>
</evidence>
<feature type="active site" description="Proton acceptor; for dehydratase activity" evidence="3">
    <location>
        <position position="61"/>
    </location>
</feature>
<dbReference type="InterPro" id="IPR049551">
    <property type="entry name" value="PKS_DH_C"/>
</dbReference>
<dbReference type="EnsemblProtists" id="EOD30378">
    <property type="protein sequence ID" value="EOD30378"/>
    <property type="gene ID" value="EMIHUDRAFT_232889"/>
</dbReference>
<dbReference type="InterPro" id="IPR013968">
    <property type="entry name" value="PKS_KR"/>
</dbReference>
<evidence type="ECO:0000256" key="1">
    <source>
        <dbReference type="ARBA" id="ARBA00022450"/>
    </source>
</evidence>
<reference evidence="6" key="2">
    <citation type="submission" date="2024-10" db="UniProtKB">
        <authorList>
            <consortium name="EnsemblProtists"/>
        </authorList>
    </citation>
    <scope>IDENTIFICATION</scope>
</reference>
<dbReference type="PANTHER" id="PTHR43775:SF37">
    <property type="entry name" value="SI:DKEY-61P9.11"/>
    <property type="match status" value="1"/>
</dbReference>
<dbReference type="Pfam" id="PF08659">
    <property type="entry name" value="KR"/>
    <property type="match status" value="1"/>
</dbReference>
<dbReference type="GO" id="GO:0006633">
    <property type="term" value="P:fatty acid biosynthetic process"/>
    <property type="evidence" value="ECO:0007669"/>
    <property type="project" value="TreeGrafter"/>
</dbReference>
<name>A0A0D3K3P3_EMIH1</name>
<keyword evidence="7" id="KW-1185">Reference proteome</keyword>
<dbReference type="eggNOG" id="ENOG502SYRN">
    <property type="taxonomic scope" value="Eukaryota"/>
</dbReference>
<feature type="region of interest" description="N-terminal hotdog fold" evidence="3">
    <location>
        <begin position="28"/>
        <end position="150"/>
    </location>
</feature>
<dbReference type="GO" id="GO:0004312">
    <property type="term" value="F:fatty acid synthase activity"/>
    <property type="evidence" value="ECO:0007669"/>
    <property type="project" value="TreeGrafter"/>
</dbReference>
<evidence type="ECO:0000256" key="2">
    <source>
        <dbReference type="ARBA" id="ARBA00022553"/>
    </source>
</evidence>
<dbReference type="InterPro" id="IPR036291">
    <property type="entry name" value="NAD(P)-bd_dom_sf"/>
</dbReference>
<keyword evidence="1" id="KW-0596">Phosphopantetheine</keyword>
<dbReference type="InterPro" id="IPR042104">
    <property type="entry name" value="PKS_dehydratase_sf"/>
</dbReference>
<protein>
    <recommendedName>
        <fullName evidence="5">PKS/mFAS DH domain-containing protein</fullName>
    </recommendedName>
</protein>
<dbReference type="PROSITE" id="PS52019">
    <property type="entry name" value="PKS_MFAS_DH"/>
    <property type="match status" value="1"/>
</dbReference>
<feature type="region of interest" description="C-terminal hotdog fold" evidence="3">
    <location>
        <begin position="163"/>
        <end position="297"/>
    </location>
</feature>
<evidence type="ECO:0000313" key="7">
    <source>
        <dbReference type="Proteomes" id="UP000013827"/>
    </source>
</evidence>
<dbReference type="SMART" id="SM00826">
    <property type="entry name" value="PKS_DH"/>
    <property type="match status" value="1"/>
</dbReference>
<feature type="region of interest" description="Disordered" evidence="4">
    <location>
        <begin position="572"/>
        <end position="591"/>
    </location>
</feature>
<dbReference type="InterPro" id="IPR020807">
    <property type="entry name" value="PKS_DH"/>
</dbReference>
<dbReference type="Pfam" id="PF21089">
    <property type="entry name" value="PKS_DH_N"/>
    <property type="match status" value="1"/>
</dbReference>
<organism evidence="6 7">
    <name type="scientific">Emiliania huxleyi (strain CCMP1516)</name>
    <dbReference type="NCBI Taxonomy" id="280463"/>
    <lineage>
        <taxon>Eukaryota</taxon>
        <taxon>Haptista</taxon>
        <taxon>Haptophyta</taxon>
        <taxon>Prymnesiophyceae</taxon>
        <taxon>Isochrysidales</taxon>
        <taxon>Noelaerhabdaceae</taxon>
        <taxon>Emiliania</taxon>
    </lineage>
</organism>
<dbReference type="InterPro" id="IPR050091">
    <property type="entry name" value="PKS_NRPS_Biosynth_Enz"/>
</dbReference>
<reference evidence="7" key="1">
    <citation type="journal article" date="2013" name="Nature">
        <title>Pan genome of the phytoplankton Emiliania underpins its global distribution.</title>
        <authorList>
            <person name="Read B.A."/>
            <person name="Kegel J."/>
            <person name="Klute M.J."/>
            <person name="Kuo A."/>
            <person name="Lefebvre S.C."/>
            <person name="Maumus F."/>
            <person name="Mayer C."/>
            <person name="Miller J."/>
            <person name="Monier A."/>
            <person name="Salamov A."/>
            <person name="Young J."/>
            <person name="Aguilar M."/>
            <person name="Claverie J.M."/>
            <person name="Frickenhaus S."/>
            <person name="Gonzalez K."/>
            <person name="Herman E.K."/>
            <person name="Lin Y.C."/>
            <person name="Napier J."/>
            <person name="Ogata H."/>
            <person name="Sarno A.F."/>
            <person name="Shmutz J."/>
            <person name="Schroeder D."/>
            <person name="de Vargas C."/>
            <person name="Verret F."/>
            <person name="von Dassow P."/>
            <person name="Valentin K."/>
            <person name="Van de Peer Y."/>
            <person name="Wheeler G."/>
            <person name="Dacks J.B."/>
            <person name="Delwiche C.F."/>
            <person name="Dyhrman S.T."/>
            <person name="Glockner G."/>
            <person name="John U."/>
            <person name="Richards T."/>
            <person name="Worden A.Z."/>
            <person name="Zhang X."/>
            <person name="Grigoriev I.V."/>
            <person name="Allen A.E."/>
            <person name="Bidle K."/>
            <person name="Borodovsky M."/>
            <person name="Bowler C."/>
            <person name="Brownlee C."/>
            <person name="Cock J.M."/>
            <person name="Elias M."/>
            <person name="Gladyshev V.N."/>
            <person name="Groth M."/>
            <person name="Guda C."/>
            <person name="Hadaegh A."/>
            <person name="Iglesias-Rodriguez M.D."/>
            <person name="Jenkins J."/>
            <person name="Jones B.M."/>
            <person name="Lawson T."/>
            <person name="Leese F."/>
            <person name="Lindquist E."/>
            <person name="Lobanov A."/>
            <person name="Lomsadze A."/>
            <person name="Malik S.B."/>
            <person name="Marsh M.E."/>
            <person name="Mackinder L."/>
            <person name="Mock T."/>
            <person name="Mueller-Roeber B."/>
            <person name="Pagarete A."/>
            <person name="Parker M."/>
            <person name="Probert I."/>
            <person name="Quesneville H."/>
            <person name="Raines C."/>
            <person name="Rensing S.A."/>
            <person name="Riano-Pachon D.M."/>
            <person name="Richier S."/>
            <person name="Rokitta S."/>
            <person name="Shiraiwa Y."/>
            <person name="Soanes D.M."/>
            <person name="van der Giezen M."/>
            <person name="Wahlund T.M."/>
            <person name="Williams B."/>
            <person name="Wilson W."/>
            <person name="Wolfe G."/>
            <person name="Wurch L.L."/>
        </authorList>
    </citation>
    <scope>NUCLEOTIDE SEQUENCE</scope>
</reference>
<dbReference type="PANTHER" id="PTHR43775">
    <property type="entry name" value="FATTY ACID SYNTHASE"/>
    <property type="match status" value="1"/>
</dbReference>
<dbReference type="RefSeq" id="XP_005782807.1">
    <property type="nucleotide sequence ID" value="XM_005782750.1"/>
</dbReference>
<dbReference type="Gene3D" id="3.40.50.720">
    <property type="entry name" value="NAD(P)-binding Rossmann-like Domain"/>
    <property type="match status" value="1"/>
</dbReference>
<evidence type="ECO:0000256" key="3">
    <source>
        <dbReference type="PROSITE-ProRule" id="PRU01363"/>
    </source>
</evidence>
<feature type="active site" description="Proton donor; for dehydratase activity" evidence="3">
    <location>
        <position position="221"/>
    </location>
</feature>
<proteinExistence type="predicted"/>
<dbReference type="GeneID" id="17275715"/>
<dbReference type="InterPro" id="IPR049900">
    <property type="entry name" value="PKS_mFAS_DH"/>
</dbReference>
<dbReference type="SUPFAM" id="SSF51735">
    <property type="entry name" value="NAD(P)-binding Rossmann-fold domains"/>
    <property type="match status" value="2"/>
</dbReference>
<dbReference type="KEGG" id="ehx:EMIHUDRAFT_232889"/>
<dbReference type="Pfam" id="PF14765">
    <property type="entry name" value="PS-DH"/>
    <property type="match status" value="1"/>
</dbReference>
<dbReference type="Gene3D" id="3.10.129.110">
    <property type="entry name" value="Polyketide synthase dehydratase"/>
    <property type="match status" value="1"/>
</dbReference>
<dbReference type="AlphaFoldDB" id="A0A0D3K3P3"/>